<dbReference type="PANTHER" id="PTHR43685:SF5">
    <property type="entry name" value="GLYCOSYLTRANSFERASE EPSE-RELATED"/>
    <property type="match status" value="1"/>
</dbReference>
<evidence type="ECO:0000313" key="5">
    <source>
        <dbReference type="EMBL" id="TNJ64804.1"/>
    </source>
</evidence>
<comment type="caution">
    <text evidence="5">The sequence shown here is derived from an EMBL/GenBank/DDBJ whole genome shotgun (WGS) entry which is preliminary data.</text>
</comment>
<dbReference type="EMBL" id="VDCQ01000025">
    <property type="protein sequence ID" value="TNJ64804.1"/>
    <property type="molecule type" value="Genomic_DNA"/>
</dbReference>
<evidence type="ECO:0000313" key="6">
    <source>
        <dbReference type="Proteomes" id="UP000307943"/>
    </source>
</evidence>
<gene>
    <name evidence="5" type="ORF">FE784_18320</name>
</gene>
<evidence type="ECO:0000259" key="4">
    <source>
        <dbReference type="Pfam" id="PF00535"/>
    </source>
</evidence>
<name>A0A5C4T6T5_9BACL</name>
<dbReference type="InterPro" id="IPR001173">
    <property type="entry name" value="Glyco_trans_2-like"/>
</dbReference>
<dbReference type="OrthoDB" id="9815829at2"/>
<keyword evidence="3 5" id="KW-0808">Transferase</keyword>
<reference evidence="5 6" key="1">
    <citation type="submission" date="2019-05" db="EMBL/GenBank/DDBJ databases">
        <title>We sequenced the genome of Paenibacillus hemerocallicola KCTC 33185 for further insight into its adaptation and study the phylogeny of Paenibacillus.</title>
        <authorList>
            <person name="Narsing Rao M.P."/>
        </authorList>
    </citation>
    <scope>NUCLEOTIDE SEQUENCE [LARGE SCALE GENOMIC DNA]</scope>
    <source>
        <strain evidence="5 6">KCTC 33185</strain>
    </source>
</reference>
<comment type="similarity">
    <text evidence="1">Belongs to the glycosyltransferase 2 family.</text>
</comment>
<proteinExistence type="inferred from homology"/>
<dbReference type="GO" id="GO:0016757">
    <property type="term" value="F:glycosyltransferase activity"/>
    <property type="evidence" value="ECO:0007669"/>
    <property type="project" value="UniProtKB-KW"/>
</dbReference>
<evidence type="ECO:0000256" key="3">
    <source>
        <dbReference type="ARBA" id="ARBA00022679"/>
    </source>
</evidence>
<evidence type="ECO:0000256" key="2">
    <source>
        <dbReference type="ARBA" id="ARBA00022676"/>
    </source>
</evidence>
<dbReference type="InterPro" id="IPR029044">
    <property type="entry name" value="Nucleotide-diphossugar_trans"/>
</dbReference>
<keyword evidence="2" id="KW-0328">Glycosyltransferase</keyword>
<evidence type="ECO:0000256" key="1">
    <source>
        <dbReference type="ARBA" id="ARBA00006739"/>
    </source>
</evidence>
<dbReference type="SUPFAM" id="SSF53448">
    <property type="entry name" value="Nucleotide-diphospho-sugar transferases"/>
    <property type="match status" value="1"/>
</dbReference>
<dbReference type="PANTHER" id="PTHR43685">
    <property type="entry name" value="GLYCOSYLTRANSFERASE"/>
    <property type="match status" value="1"/>
</dbReference>
<accession>A0A5C4T6T5</accession>
<dbReference type="Gene3D" id="3.90.550.10">
    <property type="entry name" value="Spore Coat Polysaccharide Biosynthesis Protein SpsA, Chain A"/>
    <property type="match status" value="1"/>
</dbReference>
<dbReference type="Pfam" id="PF00535">
    <property type="entry name" value="Glycos_transf_2"/>
    <property type="match status" value="1"/>
</dbReference>
<sequence length="381" mass="43150">MMSLIHYENFRSRRGHLSKATVHFPPYGHLTRASLFADHKIVVRMIGRSEHMLITVAMAVYNGETYLREAIAGLKAQTYKQMEVVIVNDGSTDRTHDLLDTIQDPRFRVMHLPKNKGAANALNTAIRMARGQWIAIHDADDVSHPDRLEEQAAYIRSHPGLVAVGSLIRCILGTASLPDSFLQSTEQAFNTHVTPEQIIDGRFSACPLCHGSVVFSKQAFLEVGGYDTSYRIAYDYDLWTRLIDHGPIGKVNKVLYDYRVYPSSLSNKKWKDTYDEKLRSALLSLSKVCYADLDSPRLAVFAPNWLCRNLYHNVFPATRCKATLYIHDQYVLHVAKVNDLYRTGIIDGVMMSTLIDKGPVRQLLESFQANGMVINRNLFTI</sequence>
<dbReference type="InterPro" id="IPR050834">
    <property type="entry name" value="Glycosyltransf_2"/>
</dbReference>
<protein>
    <submittedName>
        <fullName evidence="5">Glycosyltransferase family 2 protein</fullName>
    </submittedName>
</protein>
<dbReference type="Proteomes" id="UP000307943">
    <property type="component" value="Unassembled WGS sequence"/>
</dbReference>
<keyword evidence="6" id="KW-1185">Reference proteome</keyword>
<dbReference type="AlphaFoldDB" id="A0A5C4T6T5"/>
<organism evidence="5 6">
    <name type="scientific">Paenibacillus hemerocallicola</name>
    <dbReference type="NCBI Taxonomy" id="1172614"/>
    <lineage>
        <taxon>Bacteria</taxon>
        <taxon>Bacillati</taxon>
        <taxon>Bacillota</taxon>
        <taxon>Bacilli</taxon>
        <taxon>Bacillales</taxon>
        <taxon>Paenibacillaceae</taxon>
        <taxon>Paenibacillus</taxon>
    </lineage>
</organism>
<feature type="domain" description="Glycosyltransferase 2-like" evidence="4">
    <location>
        <begin position="55"/>
        <end position="178"/>
    </location>
</feature>